<keyword evidence="2" id="KW-0378">Hydrolase</keyword>
<sequence length="328" mass="34627">MFPPPDRRPDARPEPTRRRAAPASQTAAVTMRLLLLSPHPDDIAWSLGGTVARLGAAGADLRVLTFFGRSRYAPGHPAHGEAETTRVRALEEETWARAAGVRLRRGDLPDASLRGYDDDTEMGAIPEDAVIGRAAAMLRRAVDEIRPDVVLAPLAVGGHVDHAAVRAAVTRIGLGDQARRGPTAHRRADLPAGGEPLHRVPVAVGGGGAALAASPSVGVVGETGPVRVRDTGDPPVDTRGLGQAGEPALFWYEDLPYAARGGPRPPGLPLVIDVEEVWSAKERGVRCFPSQEPDTVLPVLRGHADAVSGERVWAPGQAAADRLRRLVG</sequence>
<dbReference type="GO" id="GO:0016787">
    <property type="term" value="F:hydrolase activity"/>
    <property type="evidence" value="ECO:0007669"/>
    <property type="project" value="UniProtKB-KW"/>
</dbReference>
<dbReference type="EMBL" id="CP022521">
    <property type="protein sequence ID" value="ASO18725.1"/>
    <property type="molecule type" value="Genomic_DNA"/>
</dbReference>
<name>A0A221VYT8_9PSEU</name>
<evidence type="ECO:0000313" key="3">
    <source>
        <dbReference type="Proteomes" id="UP000204221"/>
    </source>
</evidence>
<organism evidence="2 3">
    <name type="scientific">Actinoalloteichus hoggarensis</name>
    <dbReference type="NCBI Taxonomy" id="1470176"/>
    <lineage>
        <taxon>Bacteria</taxon>
        <taxon>Bacillati</taxon>
        <taxon>Actinomycetota</taxon>
        <taxon>Actinomycetes</taxon>
        <taxon>Pseudonocardiales</taxon>
        <taxon>Pseudonocardiaceae</taxon>
        <taxon>Actinoalloteichus</taxon>
    </lineage>
</organism>
<accession>A0A221VYT8</accession>
<dbReference type="SUPFAM" id="SSF102588">
    <property type="entry name" value="LmbE-like"/>
    <property type="match status" value="1"/>
</dbReference>
<dbReference type="RefSeq" id="WP_093940362.1">
    <property type="nucleotide sequence ID" value="NZ_CP022521.1"/>
</dbReference>
<protein>
    <submittedName>
        <fullName evidence="2">2'-N-acetylparomamine deacetylase</fullName>
        <ecNumber evidence="2">3.5.1.112</ecNumber>
    </submittedName>
</protein>
<dbReference type="Pfam" id="PF02585">
    <property type="entry name" value="PIG-L"/>
    <property type="match status" value="1"/>
</dbReference>
<dbReference type="GO" id="GO:0016137">
    <property type="term" value="P:glycoside metabolic process"/>
    <property type="evidence" value="ECO:0007669"/>
    <property type="project" value="UniProtKB-ARBA"/>
</dbReference>
<evidence type="ECO:0000313" key="2">
    <source>
        <dbReference type="EMBL" id="ASO18725.1"/>
    </source>
</evidence>
<dbReference type="Proteomes" id="UP000204221">
    <property type="component" value="Chromosome"/>
</dbReference>
<dbReference type="InterPro" id="IPR003737">
    <property type="entry name" value="GlcNAc_PI_deacetylase-related"/>
</dbReference>
<dbReference type="Gene3D" id="3.40.50.10320">
    <property type="entry name" value="LmbE-like"/>
    <property type="match status" value="1"/>
</dbReference>
<dbReference type="EC" id="3.5.1.112" evidence="2"/>
<gene>
    <name evidence="2" type="primary">neoL</name>
    <name evidence="2" type="ORF">AHOG_05360</name>
</gene>
<keyword evidence="3" id="KW-1185">Reference proteome</keyword>
<evidence type="ECO:0000256" key="1">
    <source>
        <dbReference type="ARBA" id="ARBA00022833"/>
    </source>
</evidence>
<dbReference type="AlphaFoldDB" id="A0A221VYT8"/>
<reference evidence="2 3" key="1">
    <citation type="submission" date="2017-07" db="EMBL/GenBank/DDBJ databases">
        <title>Complete genome sequence of Actinoalloteichus hoggarensis DSM 45943, type strain of Actinoalloteichus hoggarensis.</title>
        <authorList>
            <person name="Ruckert C."/>
            <person name="Nouioui I."/>
            <person name="Willmese J."/>
            <person name="van Wezel G."/>
            <person name="Klenk H.-P."/>
            <person name="Kalinowski J."/>
            <person name="Zotchev S.B."/>
        </authorList>
    </citation>
    <scope>NUCLEOTIDE SEQUENCE [LARGE SCALE GENOMIC DNA]</scope>
    <source>
        <strain evidence="2 3">DSM 45943</strain>
    </source>
</reference>
<dbReference type="OrthoDB" id="9816564at2"/>
<keyword evidence="1" id="KW-0862">Zinc</keyword>
<dbReference type="KEGG" id="ahg:AHOG_05360"/>
<proteinExistence type="predicted"/>
<dbReference type="InterPro" id="IPR024078">
    <property type="entry name" value="LmbE-like_dom_sf"/>
</dbReference>